<dbReference type="EMBL" id="JACNLL010000066">
    <property type="protein sequence ID" value="MBC8199856.1"/>
    <property type="molecule type" value="Genomic_DNA"/>
</dbReference>
<dbReference type="AlphaFoldDB" id="A0A8J6N8R0"/>
<sequence length="225" mass="25354">MTFETKEQVLEKILSQEKPKCPHCGKEMNLWEAPSIPMGDGLGWGEPYLFVCFNDECSLYVKGWDNVLEEFGHNASYRCMCYPSSGKFECMPVFGRSGAKGQVVDEQVLMQEEILKEAIKKGFSILAGCYVEKDAVTVLRLLLDVTEPAKVRLKAAEMIGDIGSLEAIDPIRNVKFGNELIQKQVDDSIKKIHEKYYTRECPFCAEIIKKRAKVCKHCGKEVAGL</sequence>
<gene>
    <name evidence="1" type="ORF">H8E80_07420</name>
</gene>
<protein>
    <submittedName>
        <fullName evidence="1">Zinc ribbon domain-containing protein</fullName>
    </submittedName>
</protein>
<organism evidence="1 2">
    <name type="scientific">Candidatus Desulfaltia bathyphila</name>
    <dbReference type="NCBI Taxonomy" id="2841697"/>
    <lineage>
        <taxon>Bacteria</taxon>
        <taxon>Pseudomonadati</taxon>
        <taxon>Thermodesulfobacteriota</taxon>
        <taxon>Desulfobacteria</taxon>
        <taxon>Desulfobacterales</taxon>
        <taxon>Desulfobacterales incertae sedis</taxon>
        <taxon>Candidatus Desulfaltia</taxon>
    </lineage>
</organism>
<name>A0A8J6N8R0_9BACT</name>
<proteinExistence type="predicted"/>
<evidence type="ECO:0000313" key="1">
    <source>
        <dbReference type="EMBL" id="MBC8199856.1"/>
    </source>
</evidence>
<evidence type="ECO:0000313" key="2">
    <source>
        <dbReference type="Proteomes" id="UP000603545"/>
    </source>
</evidence>
<reference evidence="1 2" key="1">
    <citation type="submission" date="2020-08" db="EMBL/GenBank/DDBJ databases">
        <title>Bridging the membrane lipid divide: bacteria of the FCB group superphylum have the potential to synthesize archaeal ether lipids.</title>
        <authorList>
            <person name="Villanueva L."/>
            <person name="Von Meijenfeldt F.A.B."/>
            <person name="Westbye A.B."/>
            <person name="Yadav S."/>
            <person name="Hopmans E.C."/>
            <person name="Dutilh B.E."/>
            <person name="Sinninghe Damste J.S."/>
        </authorList>
    </citation>
    <scope>NUCLEOTIDE SEQUENCE [LARGE SCALE GENOMIC DNA]</scope>
    <source>
        <strain evidence="1">NIOZ-UU82</strain>
    </source>
</reference>
<comment type="caution">
    <text evidence="1">The sequence shown here is derived from an EMBL/GenBank/DDBJ whole genome shotgun (WGS) entry which is preliminary data.</text>
</comment>
<accession>A0A8J6N8R0</accession>
<dbReference type="Proteomes" id="UP000603545">
    <property type="component" value="Unassembled WGS sequence"/>
</dbReference>